<reference evidence="3" key="1">
    <citation type="journal article" date="2020" name="Stud. Mycol.">
        <title>101 Dothideomycetes genomes: a test case for predicting lifestyles and emergence of pathogens.</title>
        <authorList>
            <person name="Haridas S."/>
            <person name="Albert R."/>
            <person name="Binder M."/>
            <person name="Bloem J."/>
            <person name="Labutti K."/>
            <person name="Salamov A."/>
            <person name="Andreopoulos B."/>
            <person name="Baker S."/>
            <person name="Barry K."/>
            <person name="Bills G."/>
            <person name="Bluhm B."/>
            <person name="Cannon C."/>
            <person name="Castanera R."/>
            <person name="Culley D."/>
            <person name="Daum C."/>
            <person name="Ezra D."/>
            <person name="Gonzalez J."/>
            <person name="Henrissat B."/>
            <person name="Kuo A."/>
            <person name="Liang C."/>
            <person name="Lipzen A."/>
            <person name="Lutzoni F."/>
            <person name="Magnuson J."/>
            <person name="Mondo S."/>
            <person name="Nolan M."/>
            <person name="Ohm R."/>
            <person name="Pangilinan J."/>
            <person name="Park H.-J."/>
            <person name="Ramirez L."/>
            <person name="Alfaro M."/>
            <person name="Sun H."/>
            <person name="Tritt A."/>
            <person name="Yoshinaga Y."/>
            <person name="Zwiers L.-H."/>
            <person name="Turgeon B."/>
            <person name="Goodwin S."/>
            <person name="Spatafora J."/>
            <person name="Crous P."/>
            <person name="Grigoriev I."/>
        </authorList>
    </citation>
    <scope>NUCLEOTIDE SEQUENCE</scope>
    <source>
        <strain evidence="3">CBS 161.51</strain>
    </source>
</reference>
<proteinExistence type="predicted"/>
<sequence>MRLTGNGPCERVEGDVQSVVEDDFLKHGIALSQDGRTLYGSSHSNVYAWGYNGHTTRTLLLSQKVPGMLLTAFNVSNMTNSAYDHASSGLLLGWGLRNSVGVAEDPVFGSMYSVENSVDNIQRSGRTTKENNPGDEMNFHGFSNGPKTEQQGGNYGYPSCFAAWNVTEIPGYNGTTGSQFAIGDQNVTVNDTFCRNDRIAPRITFAAHMAPLDIKFNPNGTAANREEPIGYKLNFFQFDGKGSPMAPENSTTAAADIVSNPNISACPSSCFRPVGLAWDAEGRLFMSSDSTGDIYVVTRENGSGVANVSEAATGEASPNPTGSGGAPLASSTSAIGVAVIGALGGRLLS</sequence>
<organism evidence="3 4">
    <name type="scientific">Clathrospora elynae</name>
    <dbReference type="NCBI Taxonomy" id="706981"/>
    <lineage>
        <taxon>Eukaryota</taxon>
        <taxon>Fungi</taxon>
        <taxon>Dikarya</taxon>
        <taxon>Ascomycota</taxon>
        <taxon>Pezizomycotina</taxon>
        <taxon>Dothideomycetes</taxon>
        <taxon>Pleosporomycetidae</taxon>
        <taxon>Pleosporales</taxon>
        <taxon>Diademaceae</taxon>
        <taxon>Clathrospora</taxon>
    </lineage>
</organism>
<dbReference type="AlphaFoldDB" id="A0A6A5SRD3"/>
<evidence type="ECO:0000313" key="3">
    <source>
        <dbReference type="EMBL" id="KAF1943215.1"/>
    </source>
</evidence>
<accession>A0A6A5SRD3</accession>
<feature type="region of interest" description="Disordered" evidence="1">
    <location>
        <begin position="309"/>
        <end position="329"/>
    </location>
</feature>
<dbReference type="Gene3D" id="2.120.10.30">
    <property type="entry name" value="TolB, C-terminal domain"/>
    <property type="match status" value="1"/>
</dbReference>
<dbReference type="InterPro" id="IPR011042">
    <property type="entry name" value="6-blade_b-propeller_TolB-like"/>
</dbReference>
<name>A0A6A5SRD3_9PLEO</name>
<evidence type="ECO:0000259" key="2">
    <source>
        <dbReference type="Pfam" id="PF22807"/>
    </source>
</evidence>
<evidence type="ECO:0000313" key="4">
    <source>
        <dbReference type="Proteomes" id="UP000800038"/>
    </source>
</evidence>
<dbReference type="EMBL" id="ML976027">
    <property type="protein sequence ID" value="KAF1943215.1"/>
    <property type="molecule type" value="Genomic_DNA"/>
</dbReference>
<dbReference type="OrthoDB" id="507128at2759"/>
<dbReference type="Pfam" id="PF22807">
    <property type="entry name" value="TrAA12"/>
    <property type="match status" value="2"/>
</dbReference>
<dbReference type="InterPro" id="IPR054539">
    <property type="entry name" value="Beta-prop_PDH"/>
</dbReference>
<keyword evidence="4" id="KW-1185">Reference proteome</keyword>
<evidence type="ECO:0000256" key="1">
    <source>
        <dbReference type="SAM" id="MobiDB-lite"/>
    </source>
</evidence>
<gene>
    <name evidence="3" type="ORF">EJ02DRAFT_443465</name>
</gene>
<feature type="domain" description="Pyrroloquinoline quinone-dependent pyranose dehydrogenase beta-propeller" evidence="2">
    <location>
        <begin position="71"/>
        <end position="299"/>
    </location>
</feature>
<feature type="region of interest" description="Disordered" evidence="1">
    <location>
        <begin position="124"/>
        <end position="148"/>
    </location>
</feature>
<dbReference type="Proteomes" id="UP000800038">
    <property type="component" value="Unassembled WGS sequence"/>
</dbReference>
<feature type="domain" description="Pyrroloquinoline quinone-dependent pyranose dehydrogenase beta-propeller" evidence="2">
    <location>
        <begin position="16"/>
        <end position="58"/>
    </location>
</feature>
<protein>
    <recommendedName>
        <fullName evidence="2">Pyrroloquinoline quinone-dependent pyranose dehydrogenase beta-propeller domain-containing protein</fullName>
    </recommendedName>
</protein>
<dbReference type="SUPFAM" id="SSF63829">
    <property type="entry name" value="Calcium-dependent phosphotriesterase"/>
    <property type="match status" value="1"/>
</dbReference>